<protein>
    <submittedName>
        <fullName evidence="2">Uncharacterized protein</fullName>
    </submittedName>
</protein>
<feature type="region of interest" description="Disordered" evidence="1">
    <location>
        <begin position="162"/>
        <end position="206"/>
    </location>
</feature>
<evidence type="ECO:0000313" key="2">
    <source>
        <dbReference type="EMBL" id="KAF2233961.1"/>
    </source>
</evidence>
<name>A0A6A6H834_VIRVR</name>
<feature type="compositionally biased region" description="Basic and acidic residues" evidence="1">
    <location>
        <begin position="187"/>
        <end position="206"/>
    </location>
</feature>
<dbReference type="SUPFAM" id="SSF48403">
    <property type="entry name" value="Ankyrin repeat"/>
    <property type="match status" value="1"/>
</dbReference>
<gene>
    <name evidence="2" type="ORF">EV356DRAFT_533263</name>
</gene>
<organism evidence="2 3">
    <name type="scientific">Viridothelium virens</name>
    <name type="common">Speckled blister lichen</name>
    <name type="synonym">Trypethelium virens</name>
    <dbReference type="NCBI Taxonomy" id="1048519"/>
    <lineage>
        <taxon>Eukaryota</taxon>
        <taxon>Fungi</taxon>
        <taxon>Dikarya</taxon>
        <taxon>Ascomycota</taxon>
        <taxon>Pezizomycotina</taxon>
        <taxon>Dothideomycetes</taxon>
        <taxon>Dothideomycetes incertae sedis</taxon>
        <taxon>Trypetheliales</taxon>
        <taxon>Trypetheliaceae</taxon>
        <taxon>Viridothelium</taxon>
    </lineage>
</organism>
<dbReference type="EMBL" id="ML991802">
    <property type="protein sequence ID" value="KAF2233961.1"/>
    <property type="molecule type" value="Genomic_DNA"/>
</dbReference>
<proteinExistence type="predicted"/>
<accession>A0A6A6H834</accession>
<dbReference type="OrthoDB" id="426293at2759"/>
<dbReference type="InterPro" id="IPR036770">
    <property type="entry name" value="Ankyrin_rpt-contain_sf"/>
</dbReference>
<evidence type="ECO:0000256" key="1">
    <source>
        <dbReference type="SAM" id="MobiDB-lite"/>
    </source>
</evidence>
<keyword evidence="3" id="KW-1185">Reference proteome</keyword>
<dbReference type="AlphaFoldDB" id="A0A6A6H834"/>
<evidence type="ECO:0000313" key="3">
    <source>
        <dbReference type="Proteomes" id="UP000800092"/>
    </source>
</evidence>
<feature type="compositionally biased region" description="Low complexity" evidence="1">
    <location>
        <begin position="162"/>
        <end position="177"/>
    </location>
</feature>
<dbReference type="Proteomes" id="UP000800092">
    <property type="component" value="Unassembled WGS sequence"/>
</dbReference>
<reference evidence="2" key="1">
    <citation type="journal article" date="2020" name="Stud. Mycol.">
        <title>101 Dothideomycetes genomes: a test case for predicting lifestyles and emergence of pathogens.</title>
        <authorList>
            <person name="Haridas S."/>
            <person name="Albert R."/>
            <person name="Binder M."/>
            <person name="Bloem J."/>
            <person name="Labutti K."/>
            <person name="Salamov A."/>
            <person name="Andreopoulos B."/>
            <person name="Baker S."/>
            <person name="Barry K."/>
            <person name="Bills G."/>
            <person name="Bluhm B."/>
            <person name="Cannon C."/>
            <person name="Castanera R."/>
            <person name="Culley D."/>
            <person name="Daum C."/>
            <person name="Ezra D."/>
            <person name="Gonzalez J."/>
            <person name="Henrissat B."/>
            <person name="Kuo A."/>
            <person name="Liang C."/>
            <person name="Lipzen A."/>
            <person name="Lutzoni F."/>
            <person name="Magnuson J."/>
            <person name="Mondo S."/>
            <person name="Nolan M."/>
            <person name="Ohm R."/>
            <person name="Pangilinan J."/>
            <person name="Park H.-J."/>
            <person name="Ramirez L."/>
            <person name="Alfaro M."/>
            <person name="Sun H."/>
            <person name="Tritt A."/>
            <person name="Yoshinaga Y."/>
            <person name="Zwiers L.-H."/>
            <person name="Turgeon B."/>
            <person name="Goodwin S."/>
            <person name="Spatafora J."/>
            <person name="Crous P."/>
            <person name="Grigoriev I."/>
        </authorList>
    </citation>
    <scope>NUCLEOTIDE SEQUENCE</scope>
    <source>
        <strain evidence="2">Tuck. ex Michener</strain>
    </source>
</reference>
<sequence length="298" mass="32204">MSHASSTTHPRPLLHAATRSSSLHDLQSALNLARTQSPSTYPTFLRQALTATVRAGSAPLTAYLLDNKHAPLSTLSPGNIGLHPSIQLFETLVSRGFDALVEWLLAHGARVDGGDAFVDGEGYEIEPRPAPLTESCAAMGSVRTWRRIRSAGARVGRRALHRAAGNAAAKGAFGRGDPSSEEESREDGERNGGGEEEVNEQRKRNREAREDMLRFLVDEEGLDVNRLDSDTGRAMHWGTPINYAAQQPKGAGVLLWLLDRGADPRIPGVDGGDAFDNAKTSGSEEIMALLAKWSDRHN</sequence>
<dbReference type="Gene3D" id="1.25.40.20">
    <property type="entry name" value="Ankyrin repeat-containing domain"/>
    <property type="match status" value="1"/>
</dbReference>